<organism evidence="8 9">
    <name type="scientific">Folsomia candida</name>
    <name type="common">Springtail</name>
    <dbReference type="NCBI Taxonomy" id="158441"/>
    <lineage>
        <taxon>Eukaryota</taxon>
        <taxon>Metazoa</taxon>
        <taxon>Ecdysozoa</taxon>
        <taxon>Arthropoda</taxon>
        <taxon>Hexapoda</taxon>
        <taxon>Collembola</taxon>
        <taxon>Entomobryomorpha</taxon>
        <taxon>Isotomoidea</taxon>
        <taxon>Isotomidae</taxon>
        <taxon>Proisotominae</taxon>
        <taxon>Folsomia</taxon>
    </lineage>
</organism>
<gene>
    <name evidence="8" type="ORF">Fcan01_05474</name>
</gene>
<evidence type="ECO:0000259" key="7">
    <source>
        <dbReference type="PROSITE" id="PS50157"/>
    </source>
</evidence>
<dbReference type="PROSITE" id="PS00028">
    <property type="entry name" value="ZINC_FINGER_C2H2_1"/>
    <property type="match status" value="1"/>
</dbReference>
<evidence type="ECO:0000256" key="3">
    <source>
        <dbReference type="ARBA" id="ARBA00022833"/>
    </source>
</evidence>
<feature type="compositionally biased region" description="Basic and acidic residues" evidence="5">
    <location>
        <begin position="118"/>
        <end position="142"/>
    </location>
</feature>
<dbReference type="PROSITE" id="PS01359">
    <property type="entry name" value="ZF_PHD_1"/>
    <property type="match status" value="1"/>
</dbReference>
<keyword evidence="3" id="KW-0862">Zinc</keyword>
<dbReference type="Proteomes" id="UP000198287">
    <property type="component" value="Unassembled WGS sequence"/>
</dbReference>
<dbReference type="InterPro" id="IPR013083">
    <property type="entry name" value="Znf_RING/FYVE/PHD"/>
</dbReference>
<feature type="domain" description="PHD-type" evidence="6">
    <location>
        <begin position="525"/>
        <end position="578"/>
    </location>
</feature>
<dbReference type="InterPro" id="IPR011011">
    <property type="entry name" value="Znf_FYVE_PHD"/>
</dbReference>
<keyword evidence="8" id="KW-0396">Initiation factor</keyword>
<evidence type="ECO:0000256" key="4">
    <source>
        <dbReference type="PROSITE-ProRule" id="PRU00042"/>
    </source>
</evidence>
<keyword evidence="2 4" id="KW-0863">Zinc-finger</keyword>
<feature type="compositionally biased region" description="Polar residues" evidence="5">
    <location>
        <begin position="475"/>
        <end position="490"/>
    </location>
</feature>
<evidence type="ECO:0000259" key="6">
    <source>
        <dbReference type="PROSITE" id="PS50016"/>
    </source>
</evidence>
<evidence type="ECO:0000313" key="9">
    <source>
        <dbReference type="Proteomes" id="UP000198287"/>
    </source>
</evidence>
<dbReference type="GO" id="GO:0005669">
    <property type="term" value="C:transcription factor TFIID complex"/>
    <property type="evidence" value="ECO:0007669"/>
    <property type="project" value="TreeGrafter"/>
</dbReference>
<dbReference type="STRING" id="158441.A0A226ESP3"/>
<dbReference type="PANTHER" id="PTHR46452:SF1">
    <property type="entry name" value="TRANSCRIPTION INITIATION FACTOR TFIID SUBUNIT 3"/>
    <property type="match status" value="1"/>
</dbReference>
<dbReference type="SUPFAM" id="SSF57903">
    <property type="entry name" value="FYVE/PHD zinc finger"/>
    <property type="match status" value="1"/>
</dbReference>
<dbReference type="PROSITE" id="PS50016">
    <property type="entry name" value="ZF_PHD_2"/>
    <property type="match status" value="1"/>
</dbReference>
<dbReference type="CDD" id="cd15522">
    <property type="entry name" value="PHD_TAF3"/>
    <property type="match status" value="1"/>
</dbReference>
<dbReference type="GO" id="GO:0003743">
    <property type="term" value="F:translation initiation factor activity"/>
    <property type="evidence" value="ECO:0007669"/>
    <property type="project" value="UniProtKB-KW"/>
</dbReference>
<reference evidence="8 9" key="1">
    <citation type="submission" date="2015-12" db="EMBL/GenBank/DDBJ databases">
        <title>The genome of Folsomia candida.</title>
        <authorList>
            <person name="Faddeeva A."/>
            <person name="Derks M.F."/>
            <person name="Anvar Y."/>
            <person name="Smit S."/>
            <person name="Van Straalen N."/>
            <person name="Roelofs D."/>
        </authorList>
    </citation>
    <scope>NUCLEOTIDE SEQUENCE [LARGE SCALE GENOMIC DNA]</scope>
    <source>
        <strain evidence="8 9">VU population</strain>
        <tissue evidence="8">Whole body</tissue>
    </source>
</reference>
<feature type="compositionally biased region" description="Low complexity" evidence="5">
    <location>
        <begin position="163"/>
        <end position="205"/>
    </location>
</feature>
<feature type="compositionally biased region" description="Acidic residues" evidence="5">
    <location>
        <begin position="593"/>
        <end position="608"/>
    </location>
</feature>
<proteinExistence type="predicted"/>
<comment type="caution">
    <text evidence="8">The sequence shown here is derived from an EMBL/GenBank/DDBJ whole genome shotgun (WGS) entry which is preliminary data.</text>
</comment>
<dbReference type="OrthoDB" id="10002605at2759"/>
<dbReference type="EMBL" id="LNIX01000002">
    <property type="protein sequence ID" value="OXA60633.1"/>
    <property type="molecule type" value="Genomic_DNA"/>
</dbReference>
<feature type="region of interest" description="Disordered" evidence="5">
    <location>
        <begin position="67"/>
        <end position="205"/>
    </location>
</feature>
<accession>A0A226ESP3</accession>
<dbReference type="Gene3D" id="3.30.40.10">
    <property type="entry name" value="Zinc/RING finger domain, C3HC4 (zinc finger)"/>
    <property type="match status" value="1"/>
</dbReference>
<protein>
    <submittedName>
        <fullName evidence="8">Transcription initiation factor TFIID subunit 3</fullName>
    </submittedName>
</protein>
<dbReference type="GO" id="GO:0008270">
    <property type="term" value="F:zinc ion binding"/>
    <property type="evidence" value="ECO:0007669"/>
    <property type="project" value="UniProtKB-KW"/>
</dbReference>
<feature type="region of interest" description="Disordered" evidence="5">
    <location>
        <begin position="586"/>
        <end position="645"/>
    </location>
</feature>
<dbReference type="InterPro" id="IPR013087">
    <property type="entry name" value="Znf_C2H2_type"/>
</dbReference>
<feature type="compositionally biased region" description="Polar residues" evidence="5">
    <location>
        <begin position="458"/>
        <end position="467"/>
    </location>
</feature>
<name>A0A226ESP3_FOLCA</name>
<dbReference type="InterPro" id="IPR001965">
    <property type="entry name" value="Znf_PHD"/>
</dbReference>
<evidence type="ECO:0000256" key="1">
    <source>
        <dbReference type="ARBA" id="ARBA00022723"/>
    </source>
</evidence>
<dbReference type="PANTHER" id="PTHR46452">
    <property type="entry name" value="TRANSCRIPTION INITIATION FACTOR TFIID SUBUNIT 3"/>
    <property type="match status" value="1"/>
</dbReference>
<feature type="compositionally biased region" description="Polar residues" evidence="5">
    <location>
        <begin position="101"/>
        <end position="114"/>
    </location>
</feature>
<dbReference type="InterPro" id="IPR019787">
    <property type="entry name" value="Znf_PHD-finger"/>
</dbReference>
<keyword evidence="8" id="KW-0648">Protein biosynthesis</keyword>
<dbReference type="GO" id="GO:0002039">
    <property type="term" value="F:p53 binding"/>
    <property type="evidence" value="ECO:0007669"/>
    <property type="project" value="TreeGrafter"/>
</dbReference>
<dbReference type="InterPro" id="IPR019786">
    <property type="entry name" value="Zinc_finger_PHD-type_CS"/>
</dbReference>
<sequence length="645" mass="69867">MNVVHQATDKKHQGSPPSQFQNICKICKKLYSDKAGLMDHQRQQHSHQPSISIAQQIQRLQMNRLNRDMQNKPQVSNGSGSRVESYETLQKPPPNLMKPKLQSSRKQQFHSPNGESFLRSDTDNREEHGEELWPKRSKKDDDPPNIISGTLAAATAACYSPQPGGSNNNSPTTSNGSGPSTPQLKPVTSTPPVVAAAASTSSSPVVQTKEQIFKSKLSPQLLSKIQQNMSNAGHVVANKNQPMSPNGKGVTRMPVPKLMSRTKAQYQLLRSQVQRPKPKPGAGVAAVIPKNNEEQPSGIAVAQPQRPTNVTFNPTAFQAKTNPKLGSNLQKADGLSTITIHKQQLKPPGVVVGGGNKATKLPPPTTVVAIRTASLLDSVAKNQLGLGARRGGATVNSLRGGRGRSEAIASARGGRGKTAVGTLRRETQPPSPSQSGGESGSDSDEYGYSTPSPPPTKTFRTSKSVSPAASRGKNKTNNKPSPRNTSTTSPQKKKEVGDERVYGKDYKCPAMDKVASYLTKKGERIWICLVCEEPEQEISRGPMICCDGCDDWYHMACVGLDDEPPENEKWFCKRCIFKKLHTKKLAVDKSDTDSESEEEEDDEEEEEEDRPKGRTSPLRSRNNKGRGTGSGRGGGRGGRGRGGRK</sequence>
<feature type="compositionally biased region" description="Polar residues" evidence="5">
    <location>
        <begin position="71"/>
        <end position="82"/>
    </location>
</feature>
<dbReference type="GO" id="GO:0045944">
    <property type="term" value="P:positive regulation of transcription by RNA polymerase II"/>
    <property type="evidence" value="ECO:0007669"/>
    <property type="project" value="TreeGrafter"/>
</dbReference>
<keyword evidence="1" id="KW-0479">Metal-binding</keyword>
<evidence type="ECO:0000313" key="8">
    <source>
        <dbReference type="EMBL" id="OXA60633.1"/>
    </source>
</evidence>
<keyword evidence="9" id="KW-1185">Reference proteome</keyword>
<feature type="compositionally biased region" description="Gly residues" evidence="5">
    <location>
        <begin position="626"/>
        <end position="637"/>
    </location>
</feature>
<dbReference type="SMART" id="SM00249">
    <property type="entry name" value="PHD"/>
    <property type="match status" value="1"/>
</dbReference>
<evidence type="ECO:0000256" key="5">
    <source>
        <dbReference type="SAM" id="MobiDB-lite"/>
    </source>
</evidence>
<dbReference type="PROSITE" id="PS50157">
    <property type="entry name" value="ZINC_FINGER_C2H2_2"/>
    <property type="match status" value="1"/>
</dbReference>
<feature type="domain" description="C2H2-type" evidence="7">
    <location>
        <begin position="22"/>
        <end position="50"/>
    </location>
</feature>
<dbReference type="Pfam" id="PF00628">
    <property type="entry name" value="PHD"/>
    <property type="match status" value="1"/>
</dbReference>
<evidence type="ECO:0000256" key="2">
    <source>
        <dbReference type="ARBA" id="ARBA00022771"/>
    </source>
</evidence>
<feature type="region of interest" description="Disordered" evidence="5">
    <location>
        <begin position="390"/>
        <end position="499"/>
    </location>
</feature>
<dbReference type="AlphaFoldDB" id="A0A226ESP3"/>